<feature type="compositionally biased region" description="Basic and acidic residues" evidence="2">
    <location>
        <begin position="1150"/>
        <end position="1160"/>
    </location>
</feature>
<accession>A0A194PHB5</accession>
<feature type="compositionally biased region" description="Polar residues" evidence="2">
    <location>
        <begin position="1307"/>
        <end position="1317"/>
    </location>
</feature>
<sequence length="1491" mass="171837">MKQRKDNIDISAMSKKRKITQDNNLEQSYSSNEIKCVNNDLDFNYNVKTQNIDDTIKSESKINEHRTDLESLLIMMAIDSNVEKDNNEKDDISFASYQRNNLDVETKNDNNRIPITMEMENGKISEVLCIIPFRTEAQNRHNFLGKKYFKKWKIYADTRRQIKEREIAINKFFDKLTEKKNSSKQSIESVNKTKLHVRDYNTYQHRYKVQQNIIALQKMKLDEQNKIIEQLKCNKIIESSKQSLESMRDEICKTYYQIDRQLKPKIKCLTNELKIREIEEPSLVLHCLKVPQFIQRMEKRAREREEKHAMIRERRRQMEEERLRLKQQSELAKAEMDKEEKLKRMKELKEKRKKEKIENIRKKQHAERMRALIVMADLHYEKNLMAKYGINPLRKLMAIKQDNMEKAKAHYLFQIKKNVFLHWMWHTEDMWLERNYIAEDFYRKKILRKTFDSFKQNYRDYKLKLQVAEDYSDLYVSQLVFREFRKGIEMIKKEYQMKWYKAEIYHNRLQLAASADDLVWIQSGIGPGQGLDHSSHRIYTCASVNNSLRAHACPTPFLPYPPAPNIPSIDRASAAIRRLENGIRIFARVKQCSIGFLLSHTGLLRNGRVGERRLCVVEDEVNITIMSKIPVDRSVKSRSLNINGVCFKDYSLIGSLRSGDIKPIDIPKRIQTVNAPNNDITDKIFHTTYQSFIPKMSLNLEKVVEKNPRILDLREKLNEITKKQDLKDAKTKSYLNDISQQFVEDTNESGPYSLLFDLQADPSTSCVKGNKGESWKRSQNDVSTDNMPQIINKITNSTNKSLERLPNVLNFDDKPMKEFEYSCEKEIPIPIKTTFNTHSRSDLCLQLKSHVHPRTYETNLSPNENSMSRNNEENSLDDSLGILTPDQMDDICYLENAFSPTVEGLPIFCDSGDYKASPDNGDTPSTDKTESNSAASTIQNETFENVNVKKGNTFSNSMAPIISLKALGTQNKNELSYDSNQSSVLNLYDKTYCSLLDTKKEIKYTSEVEDNIDLYKSEEFTQNLVDEEFMPSIHGSILEPASSIADTTINLEIPLDCKAENRNANRIEQTPSPEDLPLDSSEINGEISTYSQFSASTLHDSQTFSDSKNDYTKSMETSKVSNSFITSITSITSLDGYQGDGEMSRPVSRSADHPMGPREDVIDMDWQNVPVARRVDPMTDSDFFTESDADGLDEHMQKGDRRAQVIDGALYGGKNGNTNAPLIVTRSEDSCMESSGVYTDFENHRASPVFLHVIKDMSPDSTPSTRSECSQKDSSSNKLNTYFTPLEDTLEEQNSDVSHVIDDDITPKNTSKRNSINSEKDIRTNDKNKEEKRSFTLKKYKMPKRDVPSKLKTMLASRKTDADASVQNSPKATKKSERRESFLKKSSMEMKNDYKMKSFKDIKSKVDCTFSLQRSQTACSVTRMLSAKSTNMNTKPKSRHMRMRMELGSANGSGKSSLHSSQSDISATSTPLGKHTTSRFPLLSEYHHYIL</sequence>
<evidence type="ECO:0000256" key="2">
    <source>
        <dbReference type="SAM" id="MobiDB-lite"/>
    </source>
</evidence>
<evidence type="ECO:0000313" key="3">
    <source>
        <dbReference type="EMBL" id="KPI92801.1"/>
    </source>
</evidence>
<feature type="compositionally biased region" description="Low complexity" evidence="2">
    <location>
        <begin position="1449"/>
        <end position="1463"/>
    </location>
</feature>
<feature type="compositionally biased region" description="Polar residues" evidence="2">
    <location>
        <begin position="1259"/>
        <end position="1283"/>
    </location>
</feature>
<dbReference type="Proteomes" id="UP000053268">
    <property type="component" value="Unassembled WGS sequence"/>
</dbReference>
<feature type="region of interest" description="Disordered" evidence="2">
    <location>
        <begin position="913"/>
        <end position="938"/>
    </location>
</feature>
<proteinExistence type="predicted"/>
<evidence type="ECO:0000313" key="4">
    <source>
        <dbReference type="Proteomes" id="UP000053268"/>
    </source>
</evidence>
<feature type="compositionally biased region" description="Basic and acidic residues" evidence="2">
    <location>
        <begin position="1318"/>
        <end position="1334"/>
    </location>
</feature>
<feature type="coiled-coil region" evidence="1">
    <location>
        <begin position="294"/>
        <end position="365"/>
    </location>
</feature>
<name>A0A194PHB5_PAPXU</name>
<keyword evidence="4" id="KW-1185">Reference proteome</keyword>
<reference evidence="3 4" key="1">
    <citation type="journal article" date="2015" name="Nat. Commun.">
        <title>Outbred genome sequencing and CRISPR/Cas9 gene editing in butterflies.</title>
        <authorList>
            <person name="Li X."/>
            <person name="Fan D."/>
            <person name="Zhang W."/>
            <person name="Liu G."/>
            <person name="Zhang L."/>
            <person name="Zhao L."/>
            <person name="Fang X."/>
            <person name="Chen L."/>
            <person name="Dong Y."/>
            <person name="Chen Y."/>
            <person name="Ding Y."/>
            <person name="Zhao R."/>
            <person name="Feng M."/>
            <person name="Zhu Y."/>
            <person name="Feng Y."/>
            <person name="Jiang X."/>
            <person name="Zhu D."/>
            <person name="Xiang H."/>
            <person name="Feng X."/>
            <person name="Li S."/>
            <person name="Wang J."/>
            <person name="Zhang G."/>
            <person name="Kronforst M.R."/>
            <person name="Wang W."/>
        </authorList>
    </citation>
    <scope>NUCLEOTIDE SEQUENCE [LARGE SCALE GENOMIC DNA]</scope>
    <source>
        <strain evidence="3">Ya'a_city_454_Px</strain>
        <tissue evidence="3">Whole body</tissue>
    </source>
</reference>
<feature type="region of interest" description="Disordered" evidence="2">
    <location>
        <begin position="1448"/>
        <end position="1477"/>
    </location>
</feature>
<protein>
    <submittedName>
        <fullName evidence="3">Coiled-coil domain-containing protein KIAA1407-like</fullName>
    </submittedName>
</protein>
<dbReference type="EMBL" id="KQ459603">
    <property type="protein sequence ID" value="KPI92801.1"/>
    <property type="molecule type" value="Genomic_DNA"/>
</dbReference>
<feature type="compositionally biased region" description="Basic and acidic residues" evidence="2">
    <location>
        <begin position="1374"/>
        <end position="1386"/>
    </location>
</feature>
<feature type="region of interest" description="Disordered" evidence="2">
    <location>
        <begin position="856"/>
        <end position="878"/>
    </location>
</feature>
<organism evidence="3 4">
    <name type="scientific">Papilio xuthus</name>
    <name type="common">Asian swallowtail butterfly</name>
    <dbReference type="NCBI Taxonomy" id="66420"/>
    <lineage>
        <taxon>Eukaryota</taxon>
        <taxon>Metazoa</taxon>
        <taxon>Ecdysozoa</taxon>
        <taxon>Arthropoda</taxon>
        <taxon>Hexapoda</taxon>
        <taxon>Insecta</taxon>
        <taxon>Pterygota</taxon>
        <taxon>Neoptera</taxon>
        <taxon>Endopterygota</taxon>
        <taxon>Lepidoptera</taxon>
        <taxon>Glossata</taxon>
        <taxon>Ditrysia</taxon>
        <taxon>Papilionoidea</taxon>
        <taxon>Papilionidae</taxon>
        <taxon>Papilioninae</taxon>
        <taxon>Papilio</taxon>
    </lineage>
</organism>
<keyword evidence="1" id="KW-0175">Coiled coil</keyword>
<feature type="region of interest" description="Disordered" evidence="2">
    <location>
        <begin position="1256"/>
        <end position="1386"/>
    </location>
</feature>
<dbReference type="STRING" id="66420.A0A194PHB5"/>
<gene>
    <name evidence="3" type="ORF">RR46_14022</name>
</gene>
<feature type="region of interest" description="Disordered" evidence="2">
    <location>
        <begin position="1136"/>
        <end position="1160"/>
    </location>
</feature>
<evidence type="ECO:0000256" key="1">
    <source>
        <dbReference type="SAM" id="Coils"/>
    </source>
</evidence>